<dbReference type="AlphaFoldDB" id="A0A931HT96"/>
<dbReference type="SUPFAM" id="SSF52821">
    <property type="entry name" value="Rhodanese/Cell cycle control phosphatase"/>
    <property type="match status" value="1"/>
</dbReference>
<organism evidence="1 2">
    <name type="scientific">Halobacillus yeomjeoni</name>
    <dbReference type="NCBI Taxonomy" id="311194"/>
    <lineage>
        <taxon>Bacteria</taxon>
        <taxon>Bacillati</taxon>
        <taxon>Bacillota</taxon>
        <taxon>Bacilli</taxon>
        <taxon>Bacillales</taxon>
        <taxon>Bacillaceae</taxon>
        <taxon>Halobacillus</taxon>
    </lineage>
</organism>
<sequence>MTLDEVTENEVLLDARDYQTSHRDQIDQAHCIPFSYLNRHHTDLPDKKVVLVVEDLVEKNLCTRLLRKKGYEVDGYVMPEKEAQLSVACVCHK</sequence>
<dbReference type="Gene3D" id="3.40.250.10">
    <property type="entry name" value="Rhodanese-like domain"/>
    <property type="match status" value="1"/>
</dbReference>
<dbReference type="InterPro" id="IPR036873">
    <property type="entry name" value="Rhodanese-like_dom_sf"/>
</dbReference>
<name>A0A931HT96_9BACI</name>
<evidence type="ECO:0000313" key="2">
    <source>
        <dbReference type="Proteomes" id="UP000614490"/>
    </source>
</evidence>
<dbReference type="Proteomes" id="UP000614490">
    <property type="component" value="Unassembled WGS sequence"/>
</dbReference>
<accession>A0A931HT96</accession>
<keyword evidence="2" id="KW-1185">Reference proteome</keyword>
<dbReference type="RefSeq" id="WP_197315792.1">
    <property type="nucleotide sequence ID" value="NZ_JADZSC010000001.1"/>
</dbReference>
<evidence type="ECO:0000313" key="1">
    <source>
        <dbReference type="EMBL" id="MBH0229165.1"/>
    </source>
</evidence>
<dbReference type="EMBL" id="JADZSC010000001">
    <property type="protein sequence ID" value="MBH0229165.1"/>
    <property type="molecule type" value="Genomic_DNA"/>
</dbReference>
<proteinExistence type="predicted"/>
<gene>
    <name evidence="1" type="ORF">H0267_02960</name>
</gene>
<comment type="caution">
    <text evidence="1">The sequence shown here is derived from an EMBL/GenBank/DDBJ whole genome shotgun (WGS) entry which is preliminary data.</text>
</comment>
<protein>
    <submittedName>
        <fullName evidence="1">Uncharacterized protein</fullName>
    </submittedName>
</protein>
<reference evidence="1 2" key="1">
    <citation type="journal article" date="2005" name="Int. J. Syst. Evol. Microbiol.">
        <title>Halobacillus yeomjeoni sp. nov., isolated from a marine solar saltern in Korea.</title>
        <authorList>
            <person name="Yoon J.H."/>
            <person name="Kang S.J."/>
            <person name="Lee C.H."/>
            <person name="Oh H.W."/>
            <person name="Oh T.K."/>
        </authorList>
    </citation>
    <scope>NUCLEOTIDE SEQUENCE [LARGE SCALE GENOMIC DNA]</scope>
    <source>
        <strain evidence="1 2">KCTC 3957</strain>
    </source>
</reference>